<organism evidence="2 3">
    <name type="scientific">Agrobacterium tumefaciens</name>
    <dbReference type="NCBI Taxonomy" id="358"/>
    <lineage>
        <taxon>Bacteria</taxon>
        <taxon>Pseudomonadati</taxon>
        <taxon>Pseudomonadota</taxon>
        <taxon>Alphaproteobacteria</taxon>
        <taxon>Hyphomicrobiales</taxon>
        <taxon>Rhizobiaceae</taxon>
        <taxon>Rhizobium/Agrobacterium group</taxon>
        <taxon>Agrobacterium</taxon>
        <taxon>Agrobacterium tumefaciens complex</taxon>
    </lineage>
</organism>
<dbReference type="EMBL" id="LXPS01000003">
    <property type="protein sequence ID" value="OAE49208.1"/>
    <property type="molecule type" value="Genomic_DNA"/>
</dbReference>
<evidence type="ECO:0000256" key="1">
    <source>
        <dbReference type="SAM" id="MobiDB-lite"/>
    </source>
</evidence>
<feature type="region of interest" description="Disordered" evidence="1">
    <location>
        <begin position="156"/>
        <end position="177"/>
    </location>
</feature>
<name>A0A176XI98_AGRTU</name>
<protein>
    <submittedName>
        <fullName evidence="2">Uncharacterized protein</fullName>
    </submittedName>
</protein>
<reference evidence="2 3" key="1">
    <citation type="submission" date="2016-05" db="EMBL/GenBank/DDBJ databases">
        <authorList>
            <person name="Lavstsen T."/>
            <person name="Jespersen J.S."/>
        </authorList>
    </citation>
    <scope>NUCLEOTIDE SEQUENCE [LARGE SCALE GENOMIC DNA]</scope>
    <source>
        <strain evidence="2 3">KCJ1736</strain>
    </source>
</reference>
<proteinExistence type="predicted"/>
<sequence length="227" mass="24600">MPVAFPDLEQGCAPFVSTPAGVVSLQSGFAPFRVPIETSAPLQRQPAPSAEANKVPTSCAATRHDIHIGLDRTGLGERWRSNLSIPGASNHLPNPMAAATLLDGYYRLATRRLADPASAEQVTHAYHRHDDPSVESLVNCDAQVRREIRLRQLLMAQSTSGDTGEVSRTNYSPNSSQADFVADVAAENTRGEASAIPAAPSWDVFKTRRRSPVLAFQDNQLELEQSE</sequence>
<evidence type="ECO:0000313" key="2">
    <source>
        <dbReference type="EMBL" id="OAE49208.1"/>
    </source>
</evidence>
<accession>A0A176XI98</accession>
<comment type="caution">
    <text evidence="2">The sequence shown here is derived from an EMBL/GenBank/DDBJ whole genome shotgun (WGS) entry which is preliminary data.</text>
</comment>
<evidence type="ECO:0000313" key="3">
    <source>
        <dbReference type="Proteomes" id="UP000077098"/>
    </source>
</evidence>
<dbReference type="Proteomes" id="UP000077098">
    <property type="component" value="Unassembled WGS sequence"/>
</dbReference>
<gene>
    <name evidence="2" type="ORF">A7J57_00920</name>
</gene>
<dbReference type="AlphaFoldDB" id="A0A176XI98"/>